<proteinExistence type="predicted"/>
<dbReference type="Gene3D" id="3.40.50.150">
    <property type="entry name" value="Vaccinia Virus protein VP39"/>
    <property type="match status" value="1"/>
</dbReference>
<feature type="domain" description="Methyltransferase" evidence="2">
    <location>
        <begin position="54"/>
        <end position="161"/>
    </location>
</feature>
<evidence type="ECO:0000313" key="4">
    <source>
        <dbReference type="Proteomes" id="UP000319004"/>
    </source>
</evidence>
<dbReference type="GO" id="GO:0008757">
    <property type="term" value="F:S-adenosylmethionine-dependent methyltransferase activity"/>
    <property type="evidence" value="ECO:0007669"/>
    <property type="project" value="InterPro"/>
</dbReference>
<keyword evidence="3" id="KW-0808">Transferase</keyword>
<organism evidence="3 4">
    <name type="scientific">Stieleria neptunia</name>
    <dbReference type="NCBI Taxonomy" id="2527979"/>
    <lineage>
        <taxon>Bacteria</taxon>
        <taxon>Pseudomonadati</taxon>
        <taxon>Planctomycetota</taxon>
        <taxon>Planctomycetia</taxon>
        <taxon>Pirellulales</taxon>
        <taxon>Pirellulaceae</taxon>
        <taxon>Stieleria</taxon>
    </lineage>
</organism>
<dbReference type="GO" id="GO:0102526">
    <property type="term" value="F:8-demethylnovobiocic acid C8-methyltransferase activity"/>
    <property type="evidence" value="ECO:0007669"/>
    <property type="project" value="UniProtKB-EC"/>
</dbReference>
<dbReference type="Pfam" id="PF13847">
    <property type="entry name" value="Methyltransf_31"/>
    <property type="match status" value="1"/>
</dbReference>
<reference evidence="3 4" key="1">
    <citation type="submission" date="2019-03" db="EMBL/GenBank/DDBJ databases">
        <title>Deep-cultivation of Planctomycetes and their phenomic and genomic characterization uncovers novel biology.</title>
        <authorList>
            <person name="Wiegand S."/>
            <person name="Jogler M."/>
            <person name="Boedeker C."/>
            <person name="Pinto D."/>
            <person name="Vollmers J."/>
            <person name="Rivas-Marin E."/>
            <person name="Kohn T."/>
            <person name="Peeters S.H."/>
            <person name="Heuer A."/>
            <person name="Rast P."/>
            <person name="Oberbeckmann S."/>
            <person name="Bunk B."/>
            <person name="Jeske O."/>
            <person name="Meyerdierks A."/>
            <person name="Storesund J.E."/>
            <person name="Kallscheuer N."/>
            <person name="Luecker S."/>
            <person name="Lage O.M."/>
            <person name="Pohl T."/>
            <person name="Merkel B.J."/>
            <person name="Hornburger P."/>
            <person name="Mueller R.-W."/>
            <person name="Bruemmer F."/>
            <person name="Labrenz M."/>
            <person name="Spormann A.M."/>
            <person name="Op den Camp H."/>
            <person name="Overmann J."/>
            <person name="Amann R."/>
            <person name="Jetten M.S.M."/>
            <person name="Mascher T."/>
            <person name="Medema M.H."/>
            <person name="Devos D.P."/>
            <person name="Kaster A.-K."/>
            <person name="Ovreas L."/>
            <person name="Rohde M."/>
            <person name="Galperin M.Y."/>
            <person name="Jogler C."/>
        </authorList>
    </citation>
    <scope>NUCLEOTIDE SEQUENCE [LARGE SCALE GENOMIC DNA]</scope>
    <source>
        <strain evidence="3 4">Enr13</strain>
    </source>
</reference>
<dbReference type="GO" id="GO:0032259">
    <property type="term" value="P:methylation"/>
    <property type="evidence" value="ECO:0007669"/>
    <property type="project" value="UniProtKB-KW"/>
</dbReference>
<dbReference type="EC" id="2.1.1.284" evidence="3"/>
<gene>
    <name evidence="3" type="primary">novO</name>
    <name evidence="3" type="ORF">Enr13x_15340</name>
</gene>
<dbReference type="CDD" id="cd02440">
    <property type="entry name" value="AdoMet_MTases"/>
    <property type="match status" value="1"/>
</dbReference>
<sequence>MYTPQQPGQSPLPRTLEPEPMDDESEVQEYQQMDHDGVNGAFVDDLIAGGSVGPKVVDLGCGTAAIPVLLCQRLGEIEVLGVDCSVEMLEAARIEIELGSVTGRVFLEHADCKLLDGFQDAAADTVISNTMLHHVAEPERVMAQAIRILTPGGRLFLRDLARPASEADVEGLVDRHAAGESDYGRQLLRQSLHAALTVDEVVDILAALSVPPEAIRMTSDRHWTLDWIKPN</sequence>
<evidence type="ECO:0000256" key="1">
    <source>
        <dbReference type="SAM" id="MobiDB-lite"/>
    </source>
</evidence>
<evidence type="ECO:0000259" key="2">
    <source>
        <dbReference type="Pfam" id="PF13847"/>
    </source>
</evidence>
<dbReference type="SUPFAM" id="SSF53335">
    <property type="entry name" value="S-adenosyl-L-methionine-dependent methyltransferases"/>
    <property type="match status" value="1"/>
</dbReference>
<dbReference type="InterPro" id="IPR029063">
    <property type="entry name" value="SAM-dependent_MTases_sf"/>
</dbReference>
<dbReference type="PANTHER" id="PTHR43861:SF1">
    <property type="entry name" value="TRANS-ACONITATE 2-METHYLTRANSFERASE"/>
    <property type="match status" value="1"/>
</dbReference>
<dbReference type="InterPro" id="IPR025714">
    <property type="entry name" value="Methyltranfer_dom"/>
</dbReference>
<keyword evidence="4" id="KW-1185">Reference proteome</keyword>
<dbReference type="PANTHER" id="PTHR43861">
    <property type="entry name" value="TRANS-ACONITATE 2-METHYLTRANSFERASE-RELATED"/>
    <property type="match status" value="1"/>
</dbReference>
<dbReference type="Proteomes" id="UP000319004">
    <property type="component" value="Chromosome"/>
</dbReference>
<evidence type="ECO:0000313" key="3">
    <source>
        <dbReference type="EMBL" id="QDV41691.1"/>
    </source>
</evidence>
<protein>
    <submittedName>
        <fullName evidence="3">8-demethylnovobiocic acid C(8)-methyltransferase</fullName>
        <ecNumber evidence="3">2.1.1.284</ecNumber>
    </submittedName>
</protein>
<dbReference type="EMBL" id="CP037423">
    <property type="protein sequence ID" value="QDV41691.1"/>
    <property type="molecule type" value="Genomic_DNA"/>
</dbReference>
<dbReference type="KEGG" id="snep:Enr13x_15340"/>
<feature type="region of interest" description="Disordered" evidence="1">
    <location>
        <begin position="1"/>
        <end position="30"/>
    </location>
</feature>
<keyword evidence="3" id="KW-0489">Methyltransferase</keyword>
<accession>A0A518HLG1</accession>
<name>A0A518HLG1_9BACT</name>
<dbReference type="AlphaFoldDB" id="A0A518HLG1"/>